<dbReference type="STRING" id="693977.Deipr_0200"/>
<dbReference type="HOGENOM" id="CLU_096461_0_0_0"/>
<dbReference type="AlphaFoldDB" id="F0RP58"/>
<dbReference type="Gene3D" id="3.40.50.1240">
    <property type="entry name" value="Phosphoglycerate mutase-like"/>
    <property type="match status" value="1"/>
</dbReference>
<dbReference type="Proteomes" id="UP000007718">
    <property type="component" value="Chromosome"/>
</dbReference>
<keyword evidence="2" id="KW-1185">Reference proteome</keyword>
<evidence type="ECO:0000313" key="2">
    <source>
        <dbReference type="Proteomes" id="UP000007718"/>
    </source>
</evidence>
<reference evidence="1 2" key="2">
    <citation type="journal article" date="2012" name="Stand. Genomic Sci.">
        <title>Complete genome sequence of the orange-red pigmented, radioresistant Deinococcus proteolyticus type strain (MRP(T)).</title>
        <authorList>
            <person name="Copeland A."/>
            <person name="Zeytun A."/>
            <person name="Yassawong M."/>
            <person name="Nolan M."/>
            <person name="Lucas S."/>
            <person name="Hammon N."/>
            <person name="Deshpande S."/>
            <person name="Cheng J.F."/>
            <person name="Han C."/>
            <person name="Tapia R."/>
            <person name="Goodwin L.A."/>
            <person name="Pitluck S."/>
            <person name="Mavromatis K."/>
            <person name="Liolios K."/>
            <person name="Pagani I."/>
            <person name="Ivanova N."/>
            <person name="Mikhailova N."/>
            <person name="Pati A."/>
            <person name="Chen A."/>
            <person name="Palaniappan K."/>
            <person name="Land M."/>
            <person name="Hauser L."/>
            <person name="Jeffries C.D."/>
            <person name="Brambilla E.M."/>
            <person name="Rohde M."/>
            <person name="Sikorski J."/>
            <person name="Pukall R."/>
            <person name="Goker M."/>
            <person name="Detter J.C."/>
            <person name="Woyke T."/>
            <person name="Bristow J."/>
            <person name="Eisen J.A."/>
            <person name="Markowitz V."/>
            <person name="Hugenholtz P."/>
            <person name="Kyrpides N.C."/>
            <person name="Klenk H.P."/>
            <person name="Lapidus A."/>
        </authorList>
    </citation>
    <scope>NUCLEOTIDE SEQUENCE [LARGE SCALE GENOMIC DNA]</scope>
    <source>
        <strain evidence="2">ATCC 35074 / DSM 20540 / JCM 6276 / NBRC 101906 / NCIMB 13154 / VKM Ac-1939 / CCM 2703 / MRP</strain>
    </source>
</reference>
<dbReference type="RefSeq" id="WP_013613982.1">
    <property type="nucleotide sequence ID" value="NC_015161.1"/>
</dbReference>
<dbReference type="InterPro" id="IPR050275">
    <property type="entry name" value="PGM_Phosphatase"/>
</dbReference>
<dbReference type="eggNOG" id="COG0406">
    <property type="taxonomic scope" value="Bacteria"/>
</dbReference>
<evidence type="ECO:0000313" key="1">
    <source>
        <dbReference type="EMBL" id="ADY25373.1"/>
    </source>
</evidence>
<dbReference type="EMBL" id="CP002536">
    <property type="protein sequence ID" value="ADY25373.1"/>
    <property type="molecule type" value="Genomic_DNA"/>
</dbReference>
<proteinExistence type="predicted"/>
<dbReference type="SMART" id="SM00855">
    <property type="entry name" value="PGAM"/>
    <property type="match status" value="1"/>
</dbReference>
<accession>F0RP58</accession>
<dbReference type="PANTHER" id="PTHR48100:SF1">
    <property type="entry name" value="HISTIDINE PHOSPHATASE FAMILY PROTEIN-RELATED"/>
    <property type="match status" value="1"/>
</dbReference>
<dbReference type="GO" id="GO:0005737">
    <property type="term" value="C:cytoplasm"/>
    <property type="evidence" value="ECO:0007669"/>
    <property type="project" value="TreeGrafter"/>
</dbReference>
<gene>
    <name evidence="1" type="ordered locus">Deipr_0200</name>
</gene>
<dbReference type="KEGG" id="dpt:Deipr_0200"/>
<dbReference type="SUPFAM" id="SSF53254">
    <property type="entry name" value="Phosphoglycerate mutase-like"/>
    <property type="match status" value="1"/>
</dbReference>
<dbReference type="OrthoDB" id="9782128at2"/>
<dbReference type="PANTHER" id="PTHR48100">
    <property type="entry name" value="BROAD-SPECIFICITY PHOSPHATASE YOR283W-RELATED"/>
    <property type="match status" value="1"/>
</dbReference>
<protein>
    <submittedName>
        <fullName evidence="1">Phosphoglycerate mutase</fullName>
    </submittedName>
</protein>
<reference evidence="2" key="1">
    <citation type="submission" date="2011-02" db="EMBL/GenBank/DDBJ databases">
        <title>The complete sequence of chromosome of Deinococcus proteolyticus DSM 20540.</title>
        <authorList>
            <consortium name="US DOE Joint Genome Institute (JGI-PGF)"/>
            <person name="Lucas S."/>
            <person name="Copeland A."/>
            <person name="Lapidus A."/>
            <person name="Bruce D."/>
            <person name="Goodwin L."/>
            <person name="Pitluck S."/>
            <person name="Kyrpides N."/>
            <person name="Mavromatis K."/>
            <person name="Pagani I."/>
            <person name="Ivanova N."/>
            <person name="Ovchinnikova G."/>
            <person name="Zeytun A."/>
            <person name="Detter J.C."/>
            <person name="Han C."/>
            <person name="Land M."/>
            <person name="Hauser L."/>
            <person name="Markowitz V."/>
            <person name="Cheng J.-F."/>
            <person name="Hugenholtz P."/>
            <person name="Woyke T."/>
            <person name="Wu D."/>
            <person name="Pukall R."/>
            <person name="Steenblock K."/>
            <person name="Brambilla E."/>
            <person name="Klenk H.-P."/>
            <person name="Eisen J.A."/>
        </authorList>
    </citation>
    <scope>NUCLEOTIDE SEQUENCE [LARGE SCALE GENOMIC DNA]</scope>
    <source>
        <strain evidence="2">ATCC 35074 / DSM 20540 / JCM 6276 / NBRC 101906 / NCIMB 13154 / VKM Ac-1939 / CCM 2703 / MRP</strain>
    </source>
</reference>
<dbReference type="Pfam" id="PF00300">
    <property type="entry name" value="His_Phos_1"/>
    <property type="match status" value="1"/>
</dbReference>
<organism evidence="1 2">
    <name type="scientific">Deinococcus proteolyticus (strain ATCC 35074 / DSM 20540 / JCM 6276 / NBRC 101906 / NCIMB 13154 / VKM Ac-1939 / CCM 2703 / MRP)</name>
    <dbReference type="NCBI Taxonomy" id="693977"/>
    <lineage>
        <taxon>Bacteria</taxon>
        <taxon>Thermotogati</taxon>
        <taxon>Deinococcota</taxon>
        <taxon>Deinococci</taxon>
        <taxon>Deinococcales</taxon>
        <taxon>Deinococcaceae</taxon>
        <taxon>Deinococcus</taxon>
    </lineage>
</organism>
<dbReference type="GO" id="GO:0016791">
    <property type="term" value="F:phosphatase activity"/>
    <property type="evidence" value="ECO:0007669"/>
    <property type="project" value="TreeGrafter"/>
</dbReference>
<dbReference type="CDD" id="cd07067">
    <property type="entry name" value="HP_PGM_like"/>
    <property type="match status" value="1"/>
</dbReference>
<name>F0RP58_DEIPM</name>
<dbReference type="InterPro" id="IPR013078">
    <property type="entry name" value="His_Pase_superF_clade-1"/>
</dbReference>
<sequence length="237" mass="25463">MNLLLIRHAQSANNLLYAETGSSEGRHPDPPLTDLGHAQAAALAQFACSDATFGRVTHLYSSLMRRSVQTAAPLAQALGLPVQGLALAHEAGGIFGKDEAGERQALAGAAHADLLADNPALLWPPELDMQEPWAGGFEHYADDDRVLQQRAAALLRQLRGHHAPAGEAGETVALVTHGHFTQYLLREVTGHGSAYFRVFNTATTLLTLHGPETPAEWGPLVVWVNRFDHLAPEQVSV</sequence>
<dbReference type="InterPro" id="IPR029033">
    <property type="entry name" value="His_PPase_superfam"/>
</dbReference>